<protein>
    <submittedName>
        <fullName evidence="2">Uncharacterized protein</fullName>
    </submittedName>
</protein>
<reference evidence="2" key="1">
    <citation type="submission" date="2014-09" db="EMBL/GenBank/DDBJ databases">
        <authorList>
            <person name="Magalhaes I.L.F."/>
            <person name="Oliveira U."/>
            <person name="Santos F.R."/>
            <person name="Vidigal T.H.D.A."/>
            <person name="Brescovit A.D."/>
            <person name="Santos A.J."/>
        </authorList>
    </citation>
    <scope>NUCLEOTIDE SEQUENCE</scope>
    <source>
        <tissue evidence="2">Shoot tissue taken approximately 20 cm above the soil surface</tissue>
    </source>
</reference>
<sequence length="147" mass="16047">MHCSCQWYTTPASFASIPARHPRRRHRPGTYCRASPCRPHPPRRTPQTSHPRPPGTPTGRRHGPASTPTSHRAHRERRGTTSRPGRRRRATLERPHCYATGASPPPRSPVTPGCGPRPPARRRTGGPVGRPAGGSARAWGGCACPCR</sequence>
<dbReference type="EMBL" id="GBRH01171565">
    <property type="protein sequence ID" value="JAE26331.1"/>
    <property type="molecule type" value="Transcribed_RNA"/>
</dbReference>
<feature type="region of interest" description="Disordered" evidence="1">
    <location>
        <begin position="16"/>
        <end position="139"/>
    </location>
</feature>
<proteinExistence type="predicted"/>
<reference evidence="2" key="2">
    <citation type="journal article" date="2015" name="Data Brief">
        <title>Shoot transcriptome of the giant reed, Arundo donax.</title>
        <authorList>
            <person name="Barrero R.A."/>
            <person name="Guerrero F.D."/>
            <person name="Moolhuijzen P."/>
            <person name="Goolsby J.A."/>
            <person name="Tidwell J."/>
            <person name="Bellgard S.E."/>
            <person name="Bellgard M.I."/>
        </authorList>
    </citation>
    <scope>NUCLEOTIDE SEQUENCE</scope>
    <source>
        <tissue evidence="2">Shoot tissue taken approximately 20 cm above the soil surface</tissue>
    </source>
</reference>
<name>A0A0A9GUU2_ARUDO</name>
<accession>A0A0A9GUU2</accession>
<evidence type="ECO:0000256" key="1">
    <source>
        <dbReference type="SAM" id="MobiDB-lite"/>
    </source>
</evidence>
<organism evidence="2">
    <name type="scientific">Arundo donax</name>
    <name type="common">Giant reed</name>
    <name type="synonym">Donax arundinaceus</name>
    <dbReference type="NCBI Taxonomy" id="35708"/>
    <lineage>
        <taxon>Eukaryota</taxon>
        <taxon>Viridiplantae</taxon>
        <taxon>Streptophyta</taxon>
        <taxon>Embryophyta</taxon>
        <taxon>Tracheophyta</taxon>
        <taxon>Spermatophyta</taxon>
        <taxon>Magnoliopsida</taxon>
        <taxon>Liliopsida</taxon>
        <taxon>Poales</taxon>
        <taxon>Poaceae</taxon>
        <taxon>PACMAD clade</taxon>
        <taxon>Arundinoideae</taxon>
        <taxon>Arundineae</taxon>
        <taxon>Arundo</taxon>
    </lineage>
</organism>
<dbReference type="AlphaFoldDB" id="A0A0A9GUU2"/>
<evidence type="ECO:0000313" key="2">
    <source>
        <dbReference type="EMBL" id="JAE26331.1"/>
    </source>
</evidence>